<comment type="similarity">
    <text evidence="2">Belongs to the 2H phosphoesterase superfamily. ThpR family.</text>
</comment>
<dbReference type="Proteomes" id="UP000189670">
    <property type="component" value="Unassembled WGS sequence"/>
</dbReference>
<dbReference type="InterPro" id="IPR009097">
    <property type="entry name" value="Cyclic_Pdiesterase"/>
</dbReference>
<dbReference type="InterPro" id="IPR014051">
    <property type="entry name" value="Phosphoesterase_HXTX"/>
</dbReference>
<evidence type="ECO:0000313" key="5">
    <source>
        <dbReference type="Proteomes" id="UP000189670"/>
    </source>
</evidence>
<dbReference type="EC" id="3.1.4.58" evidence="2"/>
<comment type="catalytic activity">
    <reaction evidence="2">
        <text>a 3'-end 2',3'-cyclophospho-ribonucleotide-RNA + H2O = a 3'-end 2'-phospho-ribonucleotide-RNA + H(+)</text>
        <dbReference type="Rhea" id="RHEA:11828"/>
        <dbReference type="Rhea" id="RHEA-COMP:10464"/>
        <dbReference type="Rhea" id="RHEA-COMP:17353"/>
        <dbReference type="ChEBI" id="CHEBI:15377"/>
        <dbReference type="ChEBI" id="CHEBI:15378"/>
        <dbReference type="ChEBI" id="CHEBI:83064"/>
        <dbReference type="ChEBI" id="CHEBI:173113"/>
        <dbReference type="EC" id="3.1.4.58"/>
    </reaction>
</comment>
<dbReference type="GO" id="GO:0016874">
    <property type="term" value="F:ligase activity"/>
    <property type="evidence" value="ECO:0007669"/>
    <property type="project" value="UniProtKB-KW"/>
</dbReference>
<dbReference type="GO" id="GO:0004113">
    <property type="term" value="F:2',3'-cyclic-nucleotide 3'-phosphodiesterase activity"/>
    <property type="evidence" value="ECO:0007669"/>
    <property type="project" value="InterPro"/>
</dbReference>
<dbReference type="AlphaFoldDB" id="A0A1V1PDT2"/>
<name>A0A1V1PDT2_9BACT</name>
<dbReference type="HAMAP" id="MF_01940">
    <property type="entry name" value="RNA_CPDase"/>
    <property type="match status" value="1"/>
</dbReference>
<gene>
    <name evidence="4" type="ORF">OMM_01252</name>
</gene>
<evidence type="ECO:0000256" key="2">
    <source>
        <dbReference type="HAMAP-Rule" id="MF_01940"/>
    </source>
</evidence>
<keyword evidence="1 2" id="KW-0378">Hydrolase</keyword>
<feature type="short sequence motif" description="HXTX 1" evidence="2">
    <location>
        <begin position="46"/>
        <end position="49"/>
    </location>
</feature>
<evidence type="ECO:0000313" key="4">
    <source>
        <dbReference type="EMBL" id="ETR73031.1"/>
    </source>
</evidence>
<protein>
    <recommendedName>
        <fullName evidence="2">RNA 2',3'-cyclic phosphodiesterase</fullName>
        <shortName evidence="2">RNA 2',3'-CPDase</shortName>
        <ecNumber evidence="2">3.1.4.58</ecNumber>
    </recommendedName>
</protein>
<dbReference type="SUPFAM" id="SSF55144">
    <property type="entry name" value="LigT-like"/>
    <property type="match status" value="1"/>
</dbReference>
<dbReference type="EMBL" id="ATBP01000093">
    <property type="protein sequence ID" value="ETR73031.1"/>
    <property type="molecule type" value="Genomic_DNA"/>
</dbReference>
<feature type="active site" description="Proton acceptor" evidence="2">
    <location>
        <position position="133"/>
    </location>
</feature>
<dbReference type="Gene3D" id="3.90.1140.10">
    <property type="entry name" value="Cyclic phosphodiesterase"/>
    <property type="match status" value="1"/>
</dbReference>
<dbReference type="PANTHER" id="PTHR35561:SF1">
    <property type="entry name" value="RNA 2',3'-CYCLIC PHOSPHODIESTERASE"/>
    <property type="match status" value="1"/>
</dbReference>
<feature type="domain" description="Phosphoesterase HXTX" evidence="3">
    <location>
        <begin position="106"/>
        <end position="180"/>
    </location>
</feature>
<dbReference type="GO" id="GO:0008664">
    <property type="term" value="F:RNA 2',3'-cyclic 3'-phosphodiesterase activity"/>
    <property type="evidence" value="ECO:0007669"/>
    <property type="project" value="UniProtKB-EC"/>
</dbReference>
<evidence type="ECO:0000256" key="1">
    <source>
        <dbReference type="ARBA" id="ARBA00022801"/>
    </source>
</evidence>
<dbReference type="PANTHER" id="PTHR35561">
    <property type="entry name" value="RNA 2',3'-CYCLIC PHOSPHODIESTERASE"/>
    <property type="match status" value="1"/>
</dbReference>
<dbReference type="NCBIfam" id="TIGR02258">
    <property type="entry name" value="2_5_ligase"/>
    <property type="match status" value="1"/>
</dbReference>
<feature type="short sequence motif" description="HXTX 2" evidence="2">
    <location>
        <begin position="133"/>
        <end position="136"/>
    </location>
</feature>
<accession>A0A1V1PDT2</accession>
<dbReference type="Pfam" id="PF02834">
    <property type="entry name" value="LigT_PEase"/>
    <property type="match status" value="2"/>
</dbReference>
<organism evidence="4 5">
    <name type="scientific">Candidatus Magnetoglobus multicellularis str. Araruama</name>
    <dbReference type="NCBI Taxonomy" id="890399"/>
    <lineage>
        <taxon>Bacteria</taxon>
        <taxon>Pseudomonadati</taxon>
        <taxon>Thermodesulfobacteriota</taxon>
        <taxon>Desulfobacteria</taxon>
        <taxon>Desulfobacterales</taxon>
        <taxon>Desulfobacteraceae</taxon>
        <taxon>Candidatus Magnetoglobus</taxon>
    </lineage>
</organism>
<comment type="function">
    <text evidence="2">Hydrolyzes RNA 2',3'-cyclic phosphodiester to an RNA 2'-phosphomonoester.</text>
</comment>
<sequence length="191" mass="21577">MKKHNTIRTFIACPIPETALLLIVDLQDQIRSFEWKIKWVPVTNIHLTLCFLGDISPSQQQHIVNAITPVTASHKAFDFSLGNPGVFPNPKRPNVLWLGLHGHVSQLKAFQANIQSALKPLGFSENKRSFKAHLTLGRIKGPVLEKQMARVLCMDIASKQCQFTCNRLVFYQSKLSRQGASYSVLNEWILT</sequence>
<feature type="domain" description="Phosphoesterase HXTX" evidence="3">
    <location>
        <begin position="23"/>
        <end position="97"/>
    </location>
</feature>
<reference evidence="5" key="1">
    <citation type="submission" date="2012-11" db="EMBL/GenBank/DDBJ databases">
        <authorList>
            <person name="Lucero-Rivera Y.E."/>
            <person name="Tovar-Ramirez D."/>
        </authorList>
    </citation>
    <scope>NUCLEOTIDE SEQUENCE [LARGE SCALE GENOMIC DNA]</scope>
    <source>
        <strain evidence="5">Araruama</strain>
    </source>
</reference>
<keyword evidence="4" id="KW-0436">Ligase</keyword>
<evidence type="ECO:0000259" key="3">
    <source>
        <dbReference type="Pfam" id="PF02834"/>
    </source>
</evidence>
<proteinExistence type="inferred from homology"/>
<comment type="caution">
    <text evidence="4">The sequence shown here is derived from an EMBL/GenBank/DDBJ whole genome shotgun (WGS) entry which is preliminary data.</text>
</comment>
<dbReference type="InterPro" id="IPR004175">
    <property type="entry name" value="RNA_CPDase"/>
</dbReference>
<feature type="active site" description="Proton donor" evidence="2">
    <location>
        <position position="46"/>
    </location>
</feature>